<protein>
    <submittedName>
        <fullName evidence="1">Uncharacterized protein</fullName>
    </submittedName>
</protein>
<gene>
    <name evidence="1" type="ORF">I8J30_28015</name>
</gene>
<evidence type="ECO:0000313" key="2">
    <source>
        <dbReference type="Proteomes" id="UP000673394"/>
    </source>
</evidence>
<evidence type="ECO:0000313" key="1">
    <source>
        <dbReference type="EMBL" id="MBP3966547.1"/>
    </source>
</evidence>
<accession>A0ABS5CL43</accession>
<name>A0ABS5CL43_9BACL</name>
<keyword evidence="2" id="KW-1185">Reference proteome</keyword>
<comment type="caution">
    <text evidence="1">The sequence shown here is derived from an EMBL/GenBank/DDBJ whole genome shotgun (WGS) entry which is preliminary data.</text>
</comment>
<proteinExistence type="predicted"/>
<dbReference type="RefSeq" id="WP_210663807.1">
    <property type="nucleotide sequence ID" value="NZ_JAGKSP010000019.1"/>
</dbReference>
<dbReference type="Proteomes" id="UP000673394">
    <property type="component" value="Unassembled WGS sequence"/>
</dbReference>
<sequence>MIGRENEEELTGLPAAVRNMCQYSIIKHTVIGPNAGPLITRLEGVRELLVILKTHNHEHVDNMIAMVDANIESLKNPIELIVPEDWDFPSG</sequence>
<reference evidence="1 2" key="1">
    <citation type="submission" date="2021-04" db="EMBL/GenBank/DDBJ databases">
        <title>Paenibacillus sp. DLE-14 whole genome sequence.</title>
        <authorList>
            <person name="Ham Y.J."/>
        </authorList>
    </citation>
    <scope>NUCLEOTIDE SEQUENCE [LARGE SCALE GENOMIC DNA]</scope>
    <source>
        <strain evidence="1 2">DLE-14</strain>
    </source>
</reference>
<organism evidence="1 2">
    <name type="scientific">Paenibacillus lignilyticus</name>
    <dbReference type="NCBI Taxonomy" id="1172615"/>
    <lineage>
        <taxon>Bacteria</taxon>
        <taxon>Bacillati</taxon>
        <taxon>Bacillota</taxon>
        <taxon>Bacilli</taxon>
        <taxon>Bacillales</taxon>
        <taxon>Paenibacillaceae</taxon>
        <taxon>Paenibacillus</taxon>
    </lineage>
</organism>
<dbReference type="EMBL" id="JAGKSP010000019">
    <property type="protein sequence ID" value="MBP3966547.1"/>
    <property type="molecule type" value="Genomic_DNA"/>
</dbReference>